<dbReference type="AlphaFoldDB" id="S7PXR5"/>
<proteinExistence type="predicted"/>
<name>S7PXR5_GLOTA</name>
<dbReference type="Pfam" id="PF01636">
    <property type="entry name" value="APH"/>
    <property type="match status" value="1"/>
</dbReference>
<dbReference type="OMA" id="RKRQLHY"/>
<dbReference type="STRING" id="670483.S7PXR5"/>
<accession>S7PXR5</accession>
<dbReference type="Proteomes" id="UP000030669">
    <property type="component" value="Unassembled WGS sequence"/>
</dbReference>
<dbReference type="GO" id="GO:0005739">
    <property type="term" value="C:mitochondrion"/>
    <property type="evidence" value="ECO:0007669"/>
    <property type="project" value="TreeGrafter"/>
</dbReference>
<keyword evidence="3" id="KW-1185">Reference proteome</keyword>
<dbReference type="InterPro" id="IPR051035">
    <property type="entry name" value="Mito_inheritance_9"/>
</dbReference>
<dbReference type="GeneID" id="19306522"/>
<dbReference type="RefSeq" id="XP_007869190.1">
    <property type="nucleotide sequence ID" value="XM_007870999.1"/>
</dbReference>
<dbReference type="EMBL" id="KB469308">
    <property type="protein sequence ID" value="EPQ52401.1"/>
    <property type="molecule type" value="Genomic_DNA"/>
</dbReference>
<dbReference type="eggNOG" id="ENOG502SHAC">
    <property type="taxonomic scope" value="Eukaryota"/>
</dbReference>
<dbReference type="InterPro" id="IPR011009">
    <property type="entry name" value="Kinase-like_dom_sf"/>
</dbReference>
<sequence length="458" mass="52622">MVARIPYPITVPKTFAVASEVATMDFLRSYGLPIPKVYGYSSAPDNAAETEYIFMEYVHGTKLSDVWLDLDEEEIVSVMRELAQLESRMMSIIFPAGGSLYYTQDLQKATGKPGIPLEDGRFCVGLDTRVPLWYGRRSQLDINRGPYENPEAALVRGAYKELAYLERFGQPLLPFQPMRRAAYQYQEQLPSDHMENLKRYLLIAPSLVPKDPALCQFRIRHPDLQQSNIIVSRSGRNWQIVGLLDWQHASVLPLFLLAGVPERFQNYGDLVSHYMATPSLPENFDELNDSEQRRAKELYLRRLIHYHYVNKTEEFNELHYAALTDPVGMLRRRLFSYASDPWEGETLGLKVALTEATENWETLSGGGAPCPVVFDAEDVRQTMKLDEVQREADETLEGIRYLVGFGPEGWVPAEHYVKTVERTREMKKDALASAETDAERDEIEKHWLFDDMDEEKYN</sequence>
<feature type="domain" description="Aminoglycoside phosphotransferase" evidence="1">
    <location>
        <begin position="17"/>
        <end position="251"/>
    </location>
</feature>
<evidence type="ECO:0000313" key="2">
    <source>
        <dbReference type="EMBL" id="EPQ52401.1"/>
    </source>
</evidence>
<evidence type="ECO:0000259" key="1">
    <source>
        <dbReference type="Pfam" id="PF01636"/>
    </source>
</evidence>
<protein>
    <recommendedName>
        <fullName evidence="1">Aminoglycoside phosphotransferase domain-containing protein</fullName>
    </recommendedName>
</protein>
<evidence type="ECO:0000313" key="3">
    <source>
        <dbReference type="Proteomes" id="UP000030669"/>
    </source>
</evidence>
<dbReference type="SUPFAM" id="SSF56112">
    <property type="entry name" value="Protein kinase-like (PK-like)"/>
    <property type="match status" value="1"/>
</dbReference>
<gene>
    <name evidence="2" type="ORF">GLOTRDRAFT_47759</name>
</gene>
<dbReference type="OrthoDB" id="2831558at2759"/>
<reference evidence="2 3" key="1">
    <citation type="journal article" date="2012" name="Science">
        <title>The Paleozoic origin of enzymatic lignin decomposition reconstructed from 31 fungal genomes.</title>
        <authorList>
            <person name="Floudas D."/>
            <person name="Binder M."/>
            <person name="Riley R."/>
            <person name="Barry K."/>
            <person name="Blanchette R.A."/>
            <person name="Henrissat B."/>
            <person name="Martinez A.T."/>
            <person name="Otillar R."/>
            <person name="Spatafora J.W."/>
            <person name="Yadav J.S."/>
            <person name="Aerts A."/>
            <person name="Benoit I."/>
            <person name="Boyd A."/>
            <person name="Carlson A."/>
            <person name="Copeland A."/>
            <person name="Coutinho P.M."/>
            <person name="de Vries R.P."/>
            <person name="Ferreira P."/>
            <person name="Findley K."/>
            <person name="Foster B."/>
            <person name="Gaskell J."/>
            <person name="Glotzer D."/>
            <person name="Gorecki P."/>
            <person name="Heitman J."/>
            <person name="Hesse C."/>
            <person name="Hori C."/>
            <person name="Igarashi K."/>
            <person name="Jurgens J.A."/>
            <person name="Kallen N."/>
            <person name="Kersten P."/>
            <person name="Kohler A."/>
            <person name="Kuees U."/>
            <person name="Kumar T.K.A."/>
            <person name="Kuo A."/>
            <person name="LaButti K."/>
            <person name="Larrondo L.F."/>
            <person name="Lindquist E."/>
            <person name="Ling A."/>
            <person name="Lombard V."/>
            <person name="Lucas S."/>
            <person name="Lundell T."/>
            <person name="Martin R."/>
            <person name="McLaughlin D.J."/>
            <person name="Morgenstern I."/>
            <person name="Morin E."/>
            <person name="Murat C."/>
            <person name="Nagy L.G."/>
            <person name="Nolan M."/>
            <person name="Ohm R.A."/>
            <person name="Patyshakuliyeva A."/>
            <person name="Rokas A."/>
            <person name="Ruiz-Duenas F.J."/>
            <person name="Sabat G."/>
            <person name="Salamov A."/>
            <person name="Samejima M."/>
            <person name="Schmutz J."/>
            <person name="Slot J.C."/>
            <person name="St John F."/>
            <person name="Stenlid J."/>
            <person name="Sun H."/>
            <person name="Sun S."/>
            <person name="Syed K."/>
            <person name="Tsang A."/>
            <person name="Wiebenga A."/>
            <person name="Young D."/>
            <person name="Pisabarro A."/>
            <person name="Eastwood D.C."/>
            <person name="Martin F."/>
            <person name="Cullen D."/>
            <person name="Grigoriev I.V."/>
            <person name="Hibbett D.S."/>
        </authorList>
    </citation>
    <scope>NUCLEOTIDE SEQUENCE [LARGE SCALE GENOMIC DNA]</scope>
    <source>
        <strain evidence="2 3">ATCC 11539</strain>
    </source>
</reference>
<dbReference type="PANTHER" id="PTHR36091">
    <property type="entry name" value="ALTERED INHERITANCE OF MITOCHONDRIA PROTEIN 9, MITOCHONDRIAL"/>
    <property type="match status" value="1"/>
</dbReference>
<dbReference type="HOGENOM" id="CLU_019189_9_1_1"/>
<dbReference type="KEGG" id="gtr:GLOTRDRAFT_47759"/>
<dbReference type="PANTHER" id="PTHR36091:SF2">
    <property type="entry name" value="AMINOGLYCOSIDE PHOSPHOTRANSFERASE DOMAIN-CONTAINING PROTEIN"/>
    <property type="match status" value="1"/>
</dbReference>
<organism evidence="2 3">
    <name type="scientific">Gloeophyllum trabeum (strain ATCC 11539 / FP-39264 / Madison 617)</name>
    <name type="common">Brown rot fungus</name>
    <dbReference type="NCBI Taxonomy" id="670483"/>
    <lineage>
        <taxon>Eukaryota</taxon>
        <taxon>Fungi</taxon>
        <taxon>Dikarya</taxon>
        <taxon>Basidiomycota</taxon>
        <taxon>Agaricomycotina</taxon>
        <taxon>Agaricomycetes</taxon>
        <taxon>Gloeophyllales</taxon>
        <taxon>Gloeophyllaceae</taxon>
        <taxon>Gloeophyllum</taxon>
    </lineage>
</organism>
<dbReference type="InterPro" id="IPR002575">
    <property type="entry name" value="Aminoglycoside_PTrfase"/>
</dbReference>